<gene>
    <name evidence="1" type="ORF">ACFSTE_13645</name>
</gene>
<organism evidence="1 2">
    <name type="scientific">Aquimarina hainanensis</name>
    <dbReference type="NCBI Taxonomy" id="1578017"/>
    <lineage>
        <taxon>Bacteria</taxon>
        <taxon>Pseudomonadati</taxon>
        <taxon>Bacteroidota</taxon>
        <taxon>Flavobacteriia</taxon>
        <taxon>Flavobacteriales</taxon>
        <taxon>Flavobacteriaceae</taxon>
        <taxon>Aquimarina</taxon>
    </lineage>
</organism>
<dbReference type="Proteomes" id="UP001597459">
    <property type="component" value="Unassembled WGS sequence"/>
</dbReference>
<name>A0ABW5N8D3_9FLAO</name>
<reference evidence="2" key="1">
    <citation type="journal article" date="2019" name="Int. J. Syst. Evol. Microbiol.">
        <title>The Global Catalogue of Microorganisms (GCM) 10K type strain sequencing project: providing services to taxonomists for standard genome sequencing and annotation.</title>
        <authorList>
            <consortium name="The Broad Institute Genomics Platform"/>
            <consortium name="The Broad Institute Genome Sequencing Center for Infectious Disease"/>
            <person name="Wu L."/>
            <person name="Ma J."/>
        </authorList>
    </citation>
    <scope>NUCLEOTIDE SEQUENCE [LARGE SCALE GENOMIC DNA]</scope>
    <source>
        <strain evidence="2">KCTC 42423</strain>
    </source>
</reference>
<proteinExistence type="predicted"/>
<accession>A0ABW5N8D3</accession>
<evidence type="ECO:0000313" key="2">
    <source>
        <dbReference type="Proteomes" id="UP001597459"/>
    </source>
</evidence>
<sequence>MTLPKKGFRSINVNDRLYKYKVTGEDGGIRVIVGLPNSNGQVLIGWISYHSSHVSNLNSEGIAKSWSLYQRTIVTPKTIREVILYGLDNNWKPEENLKQMLIPDLDDKINLQLKEITRFPDLKKEEVAVVFELQNKRLNVDFTMYKGEGNIYHKFDNIQLAQKFSESKIKENDDLSCWILNDFNKALLFISQKETIEFEN</sequence>
<keyword evidence="2" id="KW-1185">Reference proteome</keyword>
<protein>
    <submittedName>
        <fullName evidence="1">Uncharacterized protein</fullName>
    </submittedName>
</protein>
<dbReference type="RefSeq" id="WP_378258520.1">
    <property type="nucleotide sequence ID" value="NZ_JBHSJV010000001.1"/>
</dbReference>
<evidence type="ECO:0000313" key="1">
    <source>
        <dbReference type="EMBL" id="MFD2591875.1"/>
    </source>
</evidence>
<dbReference type="EMBL" id="JBHULX010000027">
    <property type="protein sequence ID" value="MFD2591875.1"/>
    <property type="molecule type" value="Genomic_DNA"/>
</dbReference>
<comment type="caution">
    <text evidence="1">The sequence shown here is derived from an EMBL/GenBank/DDBJ whole genome shotgun (WGS) entry which is preliminary data.</text>
</comment>